<feature type="region of interest" description="Disordered" evidence="1">
    <location>
        <begin position="118"/>
        <end position="138"/>
    </location>
</feature>
<proteinExistence type="predicted"/>
<name>A0ABT7GVZ5_9ACTN</name>
<sequence length="138" mass="14663">MADLYALELALTLSASTPEPVLALIREHMAPYAEDGVAEDGDDGDDFAPPPFKVLAERGPAYRVGGECTADLTRTPAGWTLTARQEIHAESLPDAEQLLNALTPHLTTPGAPLGTLRFYEDPDPQPITPDASGAVRLS</sequence>
<keyword evidence="3" id="KW-1185">Reference proteome</keyword>
<dbReference type="EMBL" id="JASITI010000022">
    <property type="protein sequence ID" value="MDK9497777.1"/>
    <property type="molecule type" value="Genomic_DNA"/>
</dbReference>
<gene>
    <name evidence="2" type="ORF">QEZ40_002721</name>
</gene>
<evidence type="ECO:0000313" key="2">
    <source>
        <dbReference type="EMBL" id="MDK9497777.1"/>
    </source>
</evidence>
<comment type="caution">
    <text evidence="2">The sequence shown here is derived from an EMBL/GenBank/DDBJ whole genome shotgun (WGS) entry which is preliminary data.</text>
</comment>
<reference evidence="2 3" key="1">
    <citation type="submission" date="2023-05" db="EMBL/GenBank/DDBJ databases">
        <title>Sequencing and Assembly of Streptomyces sp. NP73.</title>
        <authorList>
            <person name="Konwar A.N."/>
            <person name="Saikia K."/>
            <person name="Thakur D."/>
        </authorList>
    </citation>
    <scope>NUCLEOTIDE SEQUENCE [LARGE SCALE GENOMIC DNA]</scope>
    <source>
        <strain evidence="2 3">NP73</strain>
    </source>
</reference>
<organism evidence="2 3">
    <name type="scientific">Streptomyces katrae</name>
    <dbReference type="NCBI Taxonomy" id="68223"/>
    <lineage>
        <taxon>Bacteria</taxon>
        <taxon>Bacillati</taxon>
        <taxon>Actinomycetota</taxon>
        <taxon>Actinomycetes</taxon>
        <taxon>Kitasatosporales</taxon>
        <taxon>Streptomycetaceae</taxon>
        <taxon>Streptomyces</taxon>
    </lineage>
</organism>
<evidence type="ECO:0000313" key="3">
    <source>
        <dbReference type="Proteomes" id="UP001223390"/>
    </source>
</evidence>
<dbReference type="Proteomes" id="UP001223390">
    <property type="component" value="Unassembled WGS sequence"/>
</dbReference>
<evidence type="ECO:0000256" key="1">
    <source>
        <dbReference type="SAM" id="MobiDB-lite"/>
    </source>
</evidence>
<protein>
    <submittedName>
        <fullName evidence="2">Uncharacterized protein</fullName>
    </submittedName>
</protein>
<dbReference type="RefSeq" id="WP_285343486.1">
    <property type="nucleotide sequence ID" value="NZ_JASITI010000022.1"/>
</dbReference>
<accession>A0ABT7GVZ5</accession>